<dbReference type="InterPro" id="IPR042070">
    <property type="entry name" value="PucR_C-HTH_sf"/>
</dbReference>
<feature type="region of interest" description="Disordered" evidence="2">
    <location>
        <begin position="271"/>
        <end position="305"/>
    </location>
</feature>
<dbReference type="Pfam" id="PF13556">
    <property type="entry name" value="HTH_30"/>
    <property type="match status" value="1"/>
</dbReference>
<dbReference type="PANTHER" id="PTHR33744">
    <property type="entry name" value="CARBOHYDRATE DIACID REGULATOR"/>
    <property type="match status" value="1"/>
</dbReference>
<name>A0ABT1URB8_9ACTN</name>
<dbReference type="Proteomes" id="UP001204746">
    <property type="component" value="Unassembled WGS sequence"/>
</dbReference>
<feature type="domain" description="PucR C-terminal helix-turn-helix" evidence="3">
    <location>
        <begin position="396"/>
        <end position="451"/>
    </location>
</feature>
<dbReference type="InterPro" id="IPR051448">
    <property type="entry name" value="CdaR-like_regulators"/>
</dbReference>
<dbReference type="InterPro" id="IPR041522">
    <property type="entry name" value="CdaR_GGDEF"/>
</dbReference>
<dbReference type="Pfam" id="PF17853">
    <property type="entry name" value="GGDEF_2"/>
    <property type="match status" value="1"/>
</dbReference>
<keyword evidence="7" id="KW-1185">Reference proteome</keyword>
<evidence type="ECO:0000313" key="6">
    <source>
        <dbReference type="EMBL" id="MCQ8187659.1"/>
    </source>
</evidence>
<evidence type="ECO:0000259" key="5">
    <source>
        <dbReference type="Pfam" id="PF17853"/>
    </source>
</evidence>
<accession>A0ABT1URB8</accession>
<feature type="domain" description="CdaR GGDEF-like" evidence="5">
    <location>
        <begin position="205"/>
        <end position="339"/>
    </location>
</feature>
<gene>
    <name evidence="6" type="ORF">NP777_05180</name>
</gene>
<evidence type="ECO:0000259" key="4">
    <source>
        <dbReference type="Pfam" id="PF14361"/>
    </source>
</evidence>
<dbReference type="EMBL" id="JANIAA010000002">
    <property type="protein sequence ID" value="MCQ8187659.1"/>
    <property type="molecule type" value="Genomic_DNA"/>
</dbReference>
<organism evidence="6 7">
    <name type="scientific">Streptomyces rugosispiralis</name>
    <dbReference type="NCBI Taxonomy" id="2967341"/>
    <lineage>
        <taxon>Bacteria</taxon>
        <taxon>Bacillati</taxon>
        <taxon>Actinomycetota</taxon>
        <taxon>Actinomycetes</taxon>
        <taxon>Kitasatosporales</taxon>
        <taxon>Streptomycetaceae</taxon>
        <taxon>Streptomyces</taxon>
    </lineage>
</organism>
<proteinExistence type="inferred from homology"/>
<protein>
    <submittedName>
        <fullName evidence="6">Helix-turn-helix domain-containing protein</fullName>
    </submittedName>
</protein>
<dbReference type="InterPro" id="IPR025736">
    <property type="entry name" value="PucR_C-HTH_dom"/>
</dbReference>
<evidence type="ECO:0000313" key="7">
    <source>
        <dbReference type="Proteomes" id="UP001204746"/>
    </source>
</evidence>
<dbReference type="RefSeq" id="WP_256648844.1">
    <property type="nucleotide sequence ID" value="NZ_JANIAA010000002.1"/>
</dbReference>
<dbReference type="InterPro" id="IPR025751">
    <property type="entry name" value="RsbRD_N_dom"/>
</dbReference>
<sequence length="468" mass="50455">MTESVRPPRRPWIARLGPRGEVDLDRAASPRATVEDAVARVGADPVRWAIELNSVVLRRIVGEVPVLGGSPAAVEMLRRGNETTTLRALFTLAEGPAATPPAGEAILEGIREFVHRAIPLERVLHGVRVGHAATTEAFLRACAELVGPEEAVEEVTAVSRELFCYVDELSDTMIRTYLVEHEVWSTSAAAARADLVRSLLSDATATDVGEASRVLGYNLRRTHEAVVVWSDSPKGGSTLQAAAIEVLRARGATTTLVIPVASDRLWAWGTVPPDGTGGTDGAGGTDGTSRTDRTGGTRPTGSWETVRETLSRQRMRAAFGTPGSGVAGFRRSHREARRGERVERLRREAGRAPRYATTYADVAAIALLATDLDAAGDFVRRELGGLAARSAPMEALRTTLYHYLGAERSLVDVARRLHVARGTVTYRVKRAQEVLGHGLDDRRFALHTALALAEELGDAVLLPRDADR</sequence>
<evidence type="ECO:0000259" key="3">
    <source>
        <dbReference type="Pfam" id="PF13556"/>
    </source>
</evidence>
<feature type="compositionally biased region" description="Gly residues" evidence="2">
    <location>
        <begin position="275"/>
        <end position="286"/>
    </location>
</feature>
<evidence type="ECO:0000256" key="1">
    <source>
        <dbReference type="ARBA" id="ARBA00006754"/>
    </source>
</evidence>
<comment type="similarity">
    <text evidence="1">Belongs to the CdaR family.</text>
</comment>
<dbReference type="PANTHER" id="PTHR33744:SF1">
    <property type="entry name" value="DNA-BINDING TRANSCRIPTIONAL ACTIVATOR ADER"/>
    <property type="match status" value="1"/>
</dbReference>
<dbReference type="Gene3D" id="1.10.10.2840">
    <property type="entry name" value="PucR C-terminal helix-turn-helix domain"/>
    <property type="match status" value="1"/>
</dbReference>
<dbReference type="Pfam" id="PF14361">
    <property type="entry name" value="RsbRD_N"/>
    <property type="match status" value="1"/>
</dbReference>
<evidence type="ECO:0000256" key="2">
    <source>
        <dbReference type="SAM" id="MobiDB-lite"/>
    </source>
</evidence>
<reference evidence="6 7" key="1">
    <citation type="submission" date="2022-07" db="EMBL/GenBank/DDBJ databases">
        <authorList>
            <person name="Phongsopitanun W."/>
            <person name="Tanasupawat S."/>
        </authorList>
    </citation>
    <scope>NUCLEOTIDE SEQUENCE [LARGE SCALE GENOMIC DNA]</scope>
    <source>
        <strain evidence="6 7">RCU-064</strain>
    </source>
</reference>
<feature type="domain" description="RsbT co-antagonist protein RsbRD N-terminal" evidence="4">
    <location>
        <begin position="56"/>
        <end position="192"/>
    </location>
</feature>
<comment type="caution">
    <text evidence="6">The sequence shown here is derived from an EMBL/GenBank/DDBJ whole genome shotgun (WGS) entry which is preliminary data.</text>
</comment>